<dbReference type="PANTHER" id="PTHR47331">
    <property type="entry name" value="PHD-TYPE DOMAIN-CONTAINING PROTEIN"/>
    <property type="match status" value="1"/>
</dbReference>
<dbReference type="InterPro" id="IPR036397">
    <property type="entry name" value="RNaseH_sf"/>
</dbReference>
<feature type="domain" description="Integrase catalytic" evidence="1">
    <location>
        <begin position="10"/>
        <end position="201"/>
    </location>
</feature>
<sequence length="319" mass="35561">MGNLPVERLRALRPFLICGVDFCGPIYTTLKIRGRPPVKTYIAVFICFTSKAVHLELVSDLSSNSFILALKRFIGRRGMPTKIFSDNATNSVGADRKLRELKEAFLAMGPDLKRFAADEGCSFTFIPPRAPHFGGLWEAAVKSAKHHIVRVTGSALLTAEELATVLAEVEAILNSRPLVPVSQDPNDGEALTPAHLLIGCSLRALPPEKVPVDPVRCCERWQLVCCLKQQFWRQWSKVYLTGLQERNKWLHPKRNMQLNDLVLVHEDNVPPQQWVLGRVVETVEGQDGKVRVAEVATKTGTIKRPIHKLAVLPLDIEGI</sequence>
<dbReference type="InterPro" id="IPR040676">
    <property type="entry name" value="DUF5641"/>
</dbReference>
<dbReference type="GeneID" id="125780214"/>
<protein>
    <submittedName>
        <fullName evidence="3">Uncharacterized protein LOC125780214</fullName>
    </submittedName>
</protein>
<name>A0ABM3K929_BACDO</name>
<evidence type="ECO:0000313" key="2">
    <source>
        <dbReference type="Proteomes" id="UP001652620"/>
    </source>
</evidence>
<organism evidence="2 3">
    <name type="scientific">Bactrocera dorsalis</name>
    <name type="common">Oriental fruit fly</name>
    <name type="synonym">Dacus dorsalis</name>
    <dbReference type="NCBI Taxonomy" id="27457"/>
    <lineage>
        <taxon>Eukaryota</taxon>
        <taxon>Metazoa</taxon>
        <taxon>Ecdysozoa</taxon>
        <taxon>Arthropoda</taxon>
        <taxon>Hexapoda</taxon>
        <taxon>Insecta</taxon>
        <taxon>Pterygota</taxon>
        <taxon>Neoptera</taxon>
        <taxon>Endopterygota</taxon>
        <taxon>Diptera</taxon>
        <taxon>Brachycera</taxon>
        <taxon>Muscomorpha</taxon>
        <taxon>Tephritoidea</taxon>
        <taxon>Tephritidae</taxon>
        <taxon>Bactrocera</taxon>
        <taxon>Bactrocera</taxon>
    </lineage>
</organism>
<gene>
    <name evidence="3" type="primary">LOC125780214</name>
</gene>
<accession>A0ABM3K929</accession>
<dbReference type="RefSeq" id="XP_049317997.1">
    <property type="nucleotide sequence ID" value="XM_049462040.1"/>
</dbReference>
<dbReference type="InterPro" id="IPR012337">
    <property type="entry name" value="RNaseH-like_sf"/>
</dbReference>
<dbReference type="InterPro" id="IPR001584">
    <property type="entry name" value="Integrase_cat-core"/>
</dbReference>
<dbReference type="Proteomes" id="UP001652620">
    <property type="component" value="Unplaced"/>
</dbReference>
<reference evidence="3" key="1">
    <citation type="submission" date="2025-08" db="UniProtKB">
        <authorList>
            <consortium name="RefSeq"/>
        </authorList>
    </citation>
    <scope>IDENTIFICATION</scope>
    <source>
        <tissue evidence="3">Adult</tissue>
    </source>
</reference>
<dbReference type="PANTHER" id="PTHR47331:SF1">
    <property type="entry name" value="GAG-LIKE PROTEIN"/>
    <property type="match status" value="1"/>
</dbReference>
<proteinExistence type="predicted"/>
<dbReference type="Pfam" id="PF18701">
    <property type="entry name" value="DUF5641"/>
    <property type="match status" value="1"/>
</dbReference>
<keyword evidence="2" id="KW-1185">Reference proteome</keyword>
<evidence type="ECO:0000313" key="3">
    <source>
        <dbReference type="RefSeq" id="XP_049317997.1"/>
    </source>
</evidence>
<dbReference type="SUPFAM" id="SSF53098">
    <property type="entry name" value="Ribonuclease H-like"/>
    <property type="match status" value="1"/>
</dbReference>
<evidence type="ECO:0000259" key="1">
    <source>
        <dbReference type="PROSITE" id="PS50994"/>
    </source>
</evidence>
<dbReference type="PROSITE" id="PS50994">
    <property type="entry name" value="INTEGRASE"/>
    <property type="match status" value="1"/>
</dbReference>
<dbReference type="Gene3D" id="3.30.420.10">
    <property type="entry name" value="Ribonuclease H-like superfamily/Ribonuclease H"/>
    <property type="match status" value="1"/>
</dbReference>